<sequence>MRQLITVVITLALLAAVPFTVLAAGHEKAQLTVVHGVPDLVVDVYANDAKVLSNFTFGTVTDPLALDPGTYKLAIRPAGADPASAPVLSAEATLAAGQNASVVAHLDANGQPRLSIFVNDTSPVASGKGRLIVRHTAQAPAVDVRAGGAVVFANLANPNEAKADVDAKTYSVDLAPAGQAQAVFGPVDLPVAAGAATIVYAIGSIEKGSFRLVTQVITGLGAPPSHVGTGGGSAANATLPLTVAVLAALLVLAGSAALVRVPVRIERRNLR</sequence>
<keyword evidence="5" id="KW-1185">Reference proteome</keyword>
<evidence type="ECO:0000256" key="1">
    <source>
        <dbReference type="SAM" id="Phobius"/>
    </source>
</evidence>
<feature type="signal peptide" evidence="2">
    <location>
        <begin position="1"/>
        <end position="23"/>
    </location>
</feature>
<evidence type="ECO:0000313" key="4">
    <source>
        <dbReference type="EMBL" id="ACM06515.1"/>
    </source>
</evidence>
<keyword evidence="1" id="KW-0472">Membrane</keyword>
<accession>B9L4N9</accession>
<feature type="domain" description="DUF4397" evidence="3">
    <location>
        <begin position="29"/>
        <end position="145"/>
    </location>
</feature>
<protein>
    <submittedName>
        <fullName evidence="4">Lipoprotein</fullName>
    </submittedName>
</protein>
<reference evidence="4 5" key="1">
    <citation type="journal article" date="2009" name="PLoS ONE">
        <title>Complete genome sequence of the aerobic CO-oxidizing thermophile Thermomicrobium roseum.</title>
        <authorList>
            <person name="Wu D."/>
            <person name="Raymond J."/>
            <person name="Wu M."/>
            <person name="Chatterji S."/>
            <person name="Ren Q."/>
            <person name="Graham J.E."/>
            <person name="Bryant D.A."/>
            <person name="Robb F."/>
            <person name="Colman A."/>
            <person name="Tallon L.J."/>
            <person name="Badger J.H."/>
            <person name="Madupu R."/>
            <person name="Ward N.L."/>
            <person name="Eisen J.A."/>
        </authorList>
    </citation>
    <scope>NUCLEOTIDE SEQUENCE [LARGE SCALE GENOMIC DNA]</scope>
    <source>
        <strain evidence="5">ATCC 27502 / DSM 5159 / P-2</strain>
        <plasmid evidence="4">unnamed</plasmid>
    </source>
</reference>
<dbReference type="EMBL" id="CP001276">
    <property type="protein sequence ID" value="ACM06515.1"/>
    <property type="molecule type" value="Genomic_DNA"/>
</dbReference>
<dbReference type="eggNOG" id="ENOG502ZB70">
    <property type="taxonomic scope" value="Bacteria"/>
</dbReference>
<dbReference type="Proteomes" id="UP000000447">
    <property type="component" value="Plasmid unnamed"/>
</dbReference>
<keyword evidence="2" id="KW-0732">Signal</keyword>
<dbReference type="Pfam" id="PF14344">
    <property type="entry name" value="DUF4397"/>
    <property type="match status" value="1"/>
</dbReference>
<evidence type="ECO:0000256" key="2">
    <source>
        <dbReference type="SAM" id="SignalP"/>
    </source>
</evidence>
<proteinExistence type="predicted"/>
<feature type="chain" id="PRO_5002888458" evidence="2">
    <location>
        <begin position="24"/>
        <end position="271"/>
    </location>
</feature>
<dbReference type="AlphaFoldDB" id="B9L4N9"/>
<keyword evidence="4" id="KW-0449">Lipoprotein</keyword>
<dbReference type="OrthoDB" id="9783299at2"/>
<geneLocation type="plasmid" evidence="5">
    <name>Tros</name>
</geneLocation>
<name>B9L4N9_THERP</name>
<dbReference type="RefSeq" id="WP_012642502.1">
    <property type="nucleotide sequence ID" value="NC_011961.1"/>
</dbReference>
<dbReference type="InterPro" id="IPR025510">
    <property type="entry name" value="DUF4397"/>
</dbReference>
<dbReference type="KEGG" id="tro:trd_A0753"/>
<gene>
    <name evidence="4" type="ordered locus">trd_A0753</name>
</gene>
<keyword evidence="4" id="KW-0614">Plasmid</keyword>
<organism evidence="4 5">
    <name type="scientific">Thermomicrobium roseum (strain ATCC 27502 / DSM 5159 / P-2)</name>
    <dbReference type="NCBI Taxonomy" id="309801"/>
    <lineage>
        <taxon>Bacteria</taxon>
        <taxon>Pseudomonadati</taxon>
        <taxon>Thermomicrobiota</taxon>
        <taxon>Thermomicrobia</taxon>
        <taxon>Thermomicrobiales</taxon>
        <taxon>Thermomicrobiaceae</taxon>
        <taxon>Thermomicrobium</taxon>
    </lineage>
</organism>
<dbReference type="HOGENOM" id="CLU_080657_0_0_0"/>
<evidence type="ECO:0000259" key="3">
    <source>
        <dbReference type="Pfam" id="PF14344"/>
    </source>
</evidence>
<keyword evidence="1" id="KW-0812">Transmembrane</keyword>
<evidence type="ECO:0000313" key="5">
    <source>
        <dbReference type="Proteomes" id="UP000000447"/>
    </source>
</evidence>
<feature type="transmembrane region" description="Helical" evidence="1">
    <location>
        <begin position="239"/>
        <end position="261"/>
    </location>
</feature>
<keyword evidence="1" id="KW-1133">Transmembrane helix</keyword>